<dbReference type="OrthoDB" id="2081253at2"/>
<reference evidence="1" key="1">
    <citation type="journal article" date="2006" name="Nature">
        <title>Deciphering the evolution and metabolism of an anammox bacterium from a community genome.</title>
        <authorList>
            <person name="Strous M."/>
            <person name="Pelletier E."/>
            <person name="Mangenot S."/>
            <person name="Rattei T."/>
            <person name="Lehner A."/>
            <person name="Taylor M.W."/>
            <person name="Horn M."/>
            <person name="Daims H."/>
            <person name="Bartol-Mavel D."/>
            <person name="Wincker P."/>
            <person name="Barbe V."/>
            <person name="Fonknechten N."/>
            <person name="Vallenet D."/>
            <person name="Segurens B."/>
            <person name="Schenowitz-Truong C."/>
            <person name="Medigue C."/>
            <person name="Collingro A."/>
            <person name="Snel B."/>
            <person name="Dutilh B.E."/>
            <person name="OpDenCamp H.J.M."/>
            <person name="vanDerDrift C."/>
            <person name="Cirpus I."/>
            <person name="vanDePas-Schoonen K.T."/>
            <person name="Harhangi H.R."/>
            <person name="vanNiftrik L."/>
            <person name="Schmid M."/>
            <person name="Keltjens J."/>
            <person name="vanDeVossenberg J."/>
            <person name="Kartal B."/>
            <person name="Meier H."/>
            <person name="Frishman D."/>
            <person name="Huynen M.A."/>
            <person name="Mewes H."/>
            <person name="Weissenbach J."/>
            <person name="Jetten M.S.M."/>
            <person name="Wagner M."/>
            <person name="LePaslier D."/>
        </authorList>
    </citation>
    <scope>NUCLEOTIDE SEQUENCE</scope>
</reference>
<dbReference type="AlphaFoldDB" id="Q1Q3C1"/>
<evidence type="ECO:0000313" key="1">
    <source>
        <dbReference type="EMBL" id="CAJ74520.1"/>
    </source>
</evidence>
<protein>
    <submittedName>
        <fullName evidence="1">Uncharacterized protein</fullName>
    </submittedName>
</protein>
<gene>
    <name evidence="1" type="ORF">kuste3757</name>
</gene>
<proteinExistence type="predicted"/>
<organism evidence="1">
    <name type="scientific">Kuenenia stuttgartiensis</name>
    <dbReference type="NCBI Taxonomy" id="174633"/>
    <lineage>
        <taxon>Bacteria</taxon>
        <taxon>Pseudomonadati</taxon>
        <taxon>Planctomycetota</taxon>
        <taxon>Candidatus Brocadiia</taxon>
        <taxon>Candidatus Brocadiales</taxon>
        <taxon>Candidatus Brocadiaceae</taxon>
        <taxon>Candidatus Kuenenia</taxon>
    </lineage>
</organism>
<accession>Q1Q3C1</accession>
<sequence>MGEHGFIQRGFNRRRKFKKRKTSLWEGLIALSLRTGRSARQPVIGVRPNRCLREYYNKRKTMFQIKVDDSGVVKLLGELKQRTSNLNPTMQVIGELVKTSVKRNFEVGGRYSMEGSWAGGSKTWLPLSAATLFSGRKSKYITRKGSYRKGVEEKLKKLEFFKKNKLLQIFN</sequence>
<name>Q1Q3C1_KUEST</name>
<dbReference type="EMBL" id="CT573071">
    <property type="protein sequence ID" value="CAJ74520.1"/>
    <property type="molecule type" value="Genomic_DNA"/>
</dbReference>
<reference evidence="1" key="2">
    <citation type="submission" date="2006-01" db="EMBL/GenBank/DDBJ databases">
        <authorList>
            <person name="Genoscope"/>
        </authorList>
    </citation>
    <scope>NUCLEOTIDE SEQUENCE</scope>
</reference>